<reference evidence="1" key="2">
    <citation type="submission" date="2015-02" db="UniProtKB">
        <authorList>
            <consortium name="EnsemblMetazoa"/>
        </authorList>
    </citation>
    <scope>IDENTIFICATION</scope>
</reference>
<dbReference type="InterPro" id="IPR012337">
    <property type="entry name" value="RNaseH-like_sf"/>
</dbReference>
<dbReference type="STRING" id="126957.T1IMQ5"/>
<protein>
    <recommendedName>
        <fullName evidence="3">Reverse transcriptase domain-containing protein</fullName>
    </recommendedName>
</protein>
<reference evidence="2" key="1">
    <citation type="submission" date="2011-05" db="EMBL/GenBank/DDBJ databases">
        <authorList>
            <person name="Richards S.R."/>
            <person name="Qu J."/>
            <person name="Jiang H."/>
            <person name="Jhangiani S.N."/>
            <person name="Agravi P."/>
            <person name="Goodspeed R."/>
            <person name="Gross S."/>
            <person name="Mandapat C."/>
            <person name="Jackson L."/>
            <person name="Mathew T."/>
            <person name="Pu L."/>
            <person name="Thornton R."/>
            <person name="Saada N."/>
            <person name="Wilczek-Boney K.B."/>
            <person name="Lee S."/>
            <person name="Kovar C."/>
            <person name="Wu Y."/>
            <person name="Scherer S.E."/>
            <person name="Worley K.C."/>
            <person name="Muzny D.M."/>
            <person name="Gibbs R."/>
        </authorList>
    </citation>
    <scope>NUCLEOTIDE SEQUENCE</scope>
    <source>
        <strain evidence="2">Brora</strain>
    </source>
</reference>
<dbReference type="PANTHER" id="PTHR47331">
    <property type="entry name" value="PHD-TYPE DOMAIN-CONTAINING PROTEIN"/>
    <property type="match status" value="1"/>
</dbReference>
<dbReference type="HOGENOM" id="CLU_411233_0_0_1"/>
<proteinExistence type="predicted"/>
<dbReference type="PhylomeDB" id="T1IMQ5"/>
<dbReference type="SUPFAM" id="SSF56672">
    <property type="entry name" value="DNA/RNA polymerases"/>
    <property type="match status" value="1"/>
</dbReference>
<dbReference type="Proteomes" id="UP000014500">
    <property type="component" value="Unassembled WGS sequence"/>
</dbReference>
<keyword evidence="2" id="KW-1185">Reference proteome</keyword>
<dbReference type="InterPro" id="IPR008042">
    <property type="entry name" value="Retrotrans_Pao"/>
</dbReference>
<dbReference type="eggNOG" id="KOG0017">
    <property type="taxonomic scope" value="Eukaryota"/>
</dbReference>
<dbReference type="SUPFAM" id="SSF53098">
    <property type="entry name" value="Ribonuclease H-like"/>
    <property type="match status" value="1"/>
</dbReference>
<evidence type="ECO:0000313" key="2">
    <source>
        <dbReference type="Proteomes" id="UP000014500"/>
    </source>
</evidence>
<dbReference type="AlphaFoldDB" id="T1IMQ5"/>
<dbReference type="GO" id="GO:0003676">
    <property type="term" value="F:nucleic acid binding"/>
    <property type="evidence" value="ECO:0007669"/>
    <property type="project" value="InterPro"/>
</dbReference>
<organism evidence="1 2">
    <name type="scientific">Strigamia maritima</name>
    <name type="common">European centipede</name>
    <name type="synonym">Geophilus maritimus</name>
    <dbReference type="NCBI Taxonomy" id="126957"/>
    <lineage>
        <taxon>Eukaryota</taxon>
        <taxon>Metazoa</taxon>
        <taxon>Ecdysozoa</taxon>
        <taxon>Arthropoda</taxon>
        <taxon>Myriapoda</taxon>
        <taxon>Chilopoda</taxon>
        <taxon>Pleurostigmophora</taxon>
        <taxon>Geophilomorpha</taxon>
        <taxon>Linotaeniidae</taxon>
        <taxon>Strigamia</taxon>
    </lineage>
</organism>
<dbReference type="GO" id="GO:0071897">
    <property type="term" value="P:DNA biosynthetic process"/>
    <property type="evidence" value="ECO:0007669"/>
    <property type="project" value="UniProtKB-ARBA"/>
</dbReference>
<dbReference type="InterPro" id="IPR043502">
    <property type="entry name" value="DNA/RNA_pol_sf"/>
</dbReference>
<dbReference type="InterPro" id="IPR036397">
    <property type="entry name" value="RNaseH_sf"/>
</dbReference>
<dbReference type="GO" id="GO:0042575">
    <property type="term" value="C:DNA polymerase complex"/>
    <property type="evidence" value="ECO:0007669"/>
    <property type="project" value="UniProtKB-ARBA"/>
</dbReference>
<evidence type="ECO:0008006" key="3">
    <source>
        <dbReference type="Google" id="ProtNLM"/>
    </source>
</evidence>
<dbReference type="InterPro" id="IPR043128">
    <property type="entry name" value="Rev_trsase/Diguanyl_cyclase"/>
</dbReference>
<dbReference type="Pfam" id="PF05380">
    <property type="entry name" value="Peptidase_A17"/>
    <property type="match status" value="1"/>
</dbReference>
<dbReference type="EnsemblMetazoa" id="SMAR002268-RA">
    <property type="protein sequence ID" value="SMAR002268-PA"/>
    <property type="gene ID" value="SMAR002268"/>
</dbReference>
<sequence>MSWQRPSPLPVLEEAAETEIKELREICHSFPRLKPPNTEINLSYYKTKDTRQTNQQEISFSLEKILNIKPAHKTELIADVKQAFLQILIKKEHRDVLRYLWVVPFGLNSSPFLLCAVIRKQASLKAEDFKREADSLDYGMYMDDLTSGGDTPEEAISRSVNMKLILDEAKLPLVKWVTSSTKVSKKLRSLDFHMREESDENLPIVKILGLNWDPGKDTMTYKELPEEKEYTKRLLCGLVASVFDPLGLISSAVLEAKLILQQFWIDKVGWNEVLNSEIQNKIIKWREKMKEVLKLKFPRWIYTLSVKLDVFCDASPKGYGCAIYVVLPDDKRELVIAKSKVAPAGILTLPILELTAVVSKNGDLKFYLLTTKKYKYISAYHPQGNLAERLNQALKTCILAYIDDHRDWDKHIGFFVLAINSGYQVSIKYSLYMMVVGQEARFSGDLDSDTDDGEPLPPDEAERLHRYMLGVRDNAMSNLATANIKHKKWSDRKRRSHDFKPGDWVAVKSRMLSSTDKQVSAGFQPRTERIYLIHKLIGPNTVLLMDEDGQVTSQHHISDLRHWYKASNSLASQPNQPGDTPDELDVDIVNLVANAICFHGGEEFLTSDEILDMSKRVHAYCIETREICRNIGGDNLYLENGQYGRCYYLAPVEIQGKEKEFAETLFDI</sequence>
<dbReference type="Gene3D" id="3.30.70.270">
    <property type="match status" value="1"/>
</dbReference>
<dbReference type="Gene3D" id="3.30.420.10">
    <property type="entry name" value="Ribonuclease H-like superfamily/Ribonuclease H"/>
    <property type="match status" value="1"/>
</dbReference>
<evidence type="ECO:0000313" key="1">
    <source>
        <dbReference type="EnsemblMetazoa" id="SMAR002268-PA"/>
    </source>
</evidence>
<accession>T1IMQ5</accession>
<name>T1IMQ5_STRMM</name>
<dbReference type="Gene3D" id="3.10.10.10">
    <property type="entry name" value="HIV Type 1 Reverse Transcriptase, subunit A, domain 1"/>
    <property type="match status" value="1"/>
</dbReference>
<dbReference type="EMBL" id="JH431089">
    <property type="status" value="NOT_ANNOTATED_CDS"/>
    <property type="molecule type" value="Genomic_DNA"/>
</dbReference>